<evidence type="ECO:0000313" key="2">
    <source>
        <dbReference type="EMBL" id="KAJ4975311.1"/>
    </source>
</evidence>
<accession>A0A9Q0KRE0</accession>
<proteinExistence type="predicted"/>
<evidence type="ECO:0000313" key="3">
    <source>
        <dbReference type="Proteomes" id="UP001141806"/>
    </source>
</evidence>
<dbReference type="AlphaFoldDB" id="A0A9Q0KRE0"/>
<protein>
    <recommendedName>
        <fullName evidence="1">Beta-galactosidase beta-sandwich domain-containing protein</fullName>
    </recommendedName>
</protein>
<name>A0A9Q0KRE0_9MAGN</name>
<feature type="domain" description="Beta-galactosidase beta-sandwich" evidence="1">
    <location>
        <begin position="12"/>
        <end position="66"/>
    </location>
</feature>
<evidence type="ECO:0000259" key="1">
    <source>
        <dbReference type="Pfam" id="PF17834"/>
    </source>
</evidence>
<sequence length="156" mass="17651">MCNQDVAPDPMAHVFQGKPGECGSFIVNNYSRRSTTVTFQNQSYHLPRGSISILPDCRNELYNTAKDVIPNFEKTSLEGHKLLGLQLRTSQLIFGTLPEKAWNQTINVSSFYKVVAVEVSRNSNFIFLKNALEPMLHHGRTGSKQIPTHQDYNVRL</sequence>
<dbReference type="EMBL" id="JAMYWD010000003">
    <property type="protein sequence ID" value="KAJ4975311.1"/>
    <property type="molecule type" value="Genomic_DNA"/>
</dbReference>
<reference evidence="2" key="1">
    <citation type="journal article" date="2023" name="Plant J.">
        <title>The genome of the king protea, Protea cynaroides.</title>
        <authorList>
            <person name="Chang J."/>
            <person name="Duong T.A."/>
            <person name="Schoeman C."/>
            <person name="Ma X."/>
            <person name="Roodt D."/>
            <person name="Barker N."/>
            <person name="Li Z."/>
            <person name="Van de Peer Y."/>
            <person name="Mizrachi E."/>
        </authorList>
    </citation>
    <scope>NUCLEOTIDE SEQUENCE</scope>
    <source>
        <tissue evidence="2">Young leaves</tissue>
    </source>
</reference>
<dbReference type="OrthoDB" id="1936785at2759"/>
<keyword evidence="3" id="KW-1185">Reference proteome</keyword>
<gene>
    <name evidence="2" type="ORF">NE237_000417</name>
</gene>
<dbReference type="Pfam" id="PF17834">
    <property type="entry name" value="GHD"/>
    <property type="match status" value="1"/>
</dbReference>
<organism evidence="2 3">
    <name type="scientific">Protea cynaroides</name>
    <dbReference type="NCBI Taxonomy" id="273540"/>
    <lineage>
        <taxon>Eukaryota</taxon>
        <taxon>Viridiplantae</taxon>
        <taxon>Streptophyta</taxon>
        <taxon>Embryophyta</taxon>
        <taxon>Tracheophyta</taxon>
        <taxon>Spermatophyta</taxon>
        <taxon>Magnoliopsida</taxon>
        <taxon>Proteales</taxon>
        <taxon>Proteaceae</taxon>
        <taxon>Protea</taxon>
    </lineage>
</organism>
<dbReference type="InterPro" id="IPR041392">
    <property type="entry name" value="GHD"/>
</dbReference>
<comment type="caution">
    <text evidence="2">The sequence shown here is derived from an EMBL/GenBank/DDBJ whole genome shotgun (WGS) entry which is preliminary data.</text>
</comment>
<dbReference type="Proteomes" id="UP001141806">
    <property type="component" value="Unassembled WGS sequence"/>
</dbReference>